<sequence length="152" mass="17553">PVLKAVETRELDVINPLLAEQETLVKHVENILDWRRDSQIVEEFLRTLTNIQKFDGWRDDPLRGSIIKTMKTLEDWTEQKLDSRKEASQICSALAVLELVMHLENHEDKLAAVRKLCKMLAKELAMTRADLHPQLSAKLEAFQKQDDPEAPE</sequence>
<dbReference type="EMBL" id="CAXAMN010020657">
    <property type="protein sequence ID" value="CAK9056381.1"/>
    <property type="molecule type" value="Genomic_DNA"/>
</dbReference>
<feature type="non-terminal residue" evidence="1">
    <location>
        <position position="1"/>
    </location>
</feature>
<accession>A0ABP0MY53</accession>
<name>A0ABP0MY53_9DINO</name>
<comment type="caution">
    <text evidence="1">The sequence shown here is derived from an EMBL/GenBank/DDBJ whole genome shotgun (WGS) entry which is preliminary data.</text>
</comment>
<keyword evidence="2" id="KW-1185">Reference proteome</keyword>
<evidence type="ECO:0000313" key="2">
    <source>
        <dbReference type="Proteomes" id="UP001642484"/>
    </source>
</evidence>
<organism evidence="1 2">
    <name type="scientific">Durusdinium trenchii</name>
    <dbReference type="NCBI Taxonomy" id="1381693"/>
    <lineage>
        <taxon>Eukaryota</taxon>
        <taxon>Sar</taxon>
        <taxon>Alveolata</taxon>
        <taxon>Dinophyceae</taxon>
        <taxon>Suessiales</taxon>
        <taxon>Symbiodiniaceae</taxon>
        <taxon>Durusdinium</taxon>
    </lineage>
</organism>
<gene>
    <name evidence="1" type="ORF">CCMP2556_LOCUS27936</name>
</gene>
<proteinExistence type="predicted"/>
<protein>
    <submittedName>
        <fullName evidence="1">Uncharacterized protein</fullName>
    </submittedName>
</protein>
<dbReference type="Proteomes" id="UP001642484">
    <property type="component" value="Unassembled WGS sequence"/>
</dbReference>
<reference evidence="1 2" key="1">
    <citation type="submission" date="2024-02" db="EMBL/GenBank/DDBJ databases">
        <authorList>
            <person name="Chen Y."/>
            <person name="Shah S."/>
            <person name="Dougan E. K."/>
            <person name="Thang M."/>
            <person name="Chan C."/>
        </authorList>
    </citation>
    <scope>NUCLEOTIDE SEQUENCE [LARGE SCALE GENOMIC DNA]</scope>
</reference>
<evidence type="ECO:0000313" key="1">
    <source>
        <dbReference type="EMBL" id="CAK9056381.1"/>
    </source>
</evidence>